<evidence type="ECO:0000313" key="2">
    <source>
        <dbReference type="EMBL" id="TFK19196.1"/>
    </source>
</evidence>
<feature type="transmembrane region" description="Helical" evidence="1">
    <location>
        <begin position="84"/>
        <end position="108"/>
    </location>
</feature>
<name>A0A5C3KGA7_COPMA</name>
<evidence type="ECO:0000256" key="1">
    <source>
        <dbReference type="SAM" id="Phobius"/>
    </source>
</evidence>
<feature type="transmembrane region" description="Helical" evidence="1">
    <location>
        <begin position="120"/>
        <end position="141"/>
    </location>
</feature>
<keyword evidence="1" id="KW-0812">Transmembrane</keyword>
<dbReference type="EMBL" id="ML210355">
    <property type="protein sequence ID" value="TFK19196.1"/>
    <property type="molecule type" value="Genomic_DNA"/>
</dbReference>
<keyword evidence="1" id="KW-1133">Transmembrane helix</keyword>
<reference evidence="2 3" key="1">
    <citation type="journal article" date="2019" name="Nat. Ecol. Evol.">
        <title>Megaphylogeny resolves global patterns of mushroom evolution.</title>
        <authorList>
            <person name="Varga T."/>
            <person name="Krizsan K."/>
            <person name="Foldi C."/>
            <person name="Dima B."/>
            <person name="Sanchez-Garcia M."/>
            <person name="Sanchez-Ramirez S."/>
            <person name="Szollosi G.J."/>
            <person name="Szarkandi J.G."/>
            <person name="Papp V."/>
            <person name="Albert L."/>
            <person name="Andreopoulos W."/>
            <person name="Angelini C."/>
            <person name="Antonin V."/>
            <person name="Barry K.W."/>
            <person name="Bougher N.L."/>
            <person name="Buchanan P."/>
            <person name="Buyck B."/>
            <person name="Bense V."/>
            <person name="Catcheside P."/>
            <person name="Chovatia M."/>
            <person name="Cooper J."/>
            <person name="Damon W."/>
            <person name="Desjardin D."/>
            <person name="Finy P."/>
            <person name="Geml J."/>
            <person name="Haridas S."/>
            <person name="Hughes K."/>
            <person name="Justo A."/>
            <person name="Karasinski D."/>
            <person name="Kautmanova I."/>
            <person name="Kiss B."/>
            <person name="Kocsube S."/>
            <person name="Kotiranta H."/>
            <person name="LaButti K.M."/>
            <person name="Lechner B.E."/>
            <person name="Liimatainen K."/>
            <person name="Lipzen A."/>
            <person name="Lukacs Z."/>
            <person name="Mihaltcheva S."/>
            <person name="Morgado L.N."/>
            <person name="Niskanen T."/>
            <person name="Noordeloos M.E."/>
            <person name="Ohm R.A."/>
            <person name="Ortiz-Santana B."/>
            <person name="Ovrebo C."/>
            <person name="Racz N."/>
            <person name="Riley R."/>
            <person name="Savchenko A."/>
            <person name="Shiryaev A."/>
            <person name="Soop K."/>
            <person name="Spirin V."/>
            <person name="Szebenyi C."/>
            <person name="Tomsovsky M."/>
            <person name="Tulloss R.E."/>
            <person name="Uehling J."/>
            <person name="Grigoriev I.V."/>
            <person name="Vagvolgyi C."/>
            <person name="Papp T."/>
            <person name="Martin F.M."/>
            <person name="Miettinen O."/>
            <person name="Hibbett D.S."/>
            <person name="Nagy L.G."/>
        </authorList>
    </citation>
    <scope>NUCLEOTIDE SEQUENCE [LARGE SCALE GENOMIC DNA]</scope>
    <source>
        <strain evidence="2 3">CBS 121175</strain>
    </source>
</reference>
<organism evidence="2 3">
    <name type="scientific">Coprinopsis marcescibilis</name>
    <name type="common">Agaric fungus</name>
    <name type="synonym">Psathyrella marcescibilis</name>
    <dbReference type="NCBI Taxonomy" id="230819"/>
    <lineage>
        <taxon>Eukaryota</taxon>
        <taxon>Fungi</taxon>
        <taxon>Dikarya</taxon>
        <taxon>Basidiomycota</taxon>
        <taxon>Agaricomycotina</taxon>
        <taxon>Agaricomycetes</taxon>
        <taxon>Agaricomycetidae</taxon>
        <taxon>Agaricales</taxon>
        <taxon>Agaricineae</taxon>
        <taxon>Psathyrellaceae</taxon>
        <taxon>Coprinopsis</taxon>
    </lineage>
</organism>
<proteinExistence type="predicted"/>
<dbReference type="AlphaFoldDB" id="A0A5C3KGA7"/>
<accession>A0A5C3KGA7</accession>
<evidence type="ECO:0000313" key="3">
    <source>
        <dbReference type="Proteomes" id="UP000307440"/>
    </source>
</evidence>
<feature type="transmembrane region" description="Helical" evidence="1">
    <location>
        <begin position="169"/>
        <end position="197"/>
    </location>
</feature>
<feature type="transmembrane region" description="Helical" evidence="1">
    <location>
        <begin position="41"/>
        <end position="60"/>
    </location>
</feature>
<protein>
    <submittedName>
        <fullName evidence="2">Uncharacterized protein</fullName>
    </submittedName>
</protein>
<keyword evidence="3" id="KW-1185">Reference proteome</keyword>
<feature type="transmembrane region" description="Helical" evidence="1">
    <location>
        <begin position="12"/>
        <end position="29"/>
    </location>
</feature>
<gene>
    <name evidence="2" type="ORF">FA15DRAFT_727317</name>
</gene>
<sequence length="351" mass="37826">MDESEAQALQWAFVASATLLVSLIWPALAFKGKRKVVATDVLFLVSRYLVFSDMSLHLGIGDSVLISSTTVATGIGPQTLDCRAVVACINMLFTAGVALSEGTLLWCLCALTSASRRAKIVAAAIYITVVAAAFTLVALSIPNTQFREIISESTTALGSFSPGCFPDQAYSIFLIPAVGLLLAGELVLLVSAVYSVAQKYINESRSGGLNREKPGEGIWWTGGKFVGIIMFRDGIIYYVVLLCLSATASLIFPPGSRDSISALTFYTLVQSLQRVAHTILANRFLLNIRSRFRQGYNENGSTLNSMAISDPQVASTEWEFARAGVSDSSENTRLALREVANATCRQVRPPE</sequence>
<dbReference type="Proteomes" id="UP000307440">
    <property type="component" value="Unassembled WGS sequence"/>
</dbReference>
<keyword evidence="1" id="KW-0472">Membrane</keyword>
<feature type="transmembrane region" description="Helical" evidence="1">
    <location>
        <begin position="235"/>
        <end position="253"/>
    </location>
</feature>